<evidence type="ECO:0000256" key="3">
    <source>
        <dbReference type="ARBA" id="ARBA00023134"/>
    </source>
</evidence>
<keyword evidence="3 4" id="KW-0342">GTP-binding</keyword>
<dbReference type="PROSITE" id="PS51419">
    <property type="entry name" value="RAB"/>
    <property type="match status" value="1"/>
</dbReference>
<dbReference type="SMART" id="SM00175">
    <property type="entry name" value="RAB"/>
    <property type="match status" value="1"/>
</dbReference>
<dbReference type="AlphaFoldDB" id="A0A6U5BCI9"/>
<dbReference type="SMART" id="SM00177">
    <property type="entry name" value="ARF"/>
    <property type="match status" value="1"/>
</dbReference>
<feature type="binding site" evidence="5">
    <location>
        <position position="47"/>
    </location>
    <ligand>
        <name>Mg(2+)</name>
        <dbReference type="ChEBI" id="CHEBI:18420"/>
    </ligand>
</feature>
<dbReference type="GO" id="GO:0005525">
    <property type="term" value="F:GTP binding"/>
    <property type="evidence" value="ECO:0007669"/>
    <property type="project" value="UniProtKB-KW"/>
</dbReference>
<evidence type="ECO:0000256" key="5">
    <source>
        <dbReference type="PIRSR" id="PIRSR606689-2"/>
    </source>
</evidence>
<dbReference type="Gene3D" id="3.40.50.300">
    <property type="entry name" value="P-loop containing nucleotide triphosphate hydrolases"/>
    <property type="match status" value="1"/>
</dbReference>
<dbReference type="GO" id="GO:0046872">
    <property type="term" value="F:metal ion binding"/>
    <property type="evidence" value="ECO:0007669"/>
    <property type="project" value="UniProtKB-KW"/>
</dbReference>
<dbReference type="InterPro" id="IPR027417">
    <property type="entry name" value="P-loop_NTPase"/>
</dbReference>
<dbReference type="NCBIfam" id="TIGR00231">
    <property type="entry name" value="small_GTP"/>
    <property type="match status" value="1"/>
</dbReference>
<sequence length="196" mass="21809">MSSLWASPPSSFSASWLYSKLLSWIQSIFWRQHLELTMVGLQNAGKTTLINVFTDNKDHDTIPTVGFNMRRAKRGGVSIKLWDLGGQPRFRGMWERYCRGVHAIVFVVDSADPSSIPAAERELHELIGKPSLQGTPLLVLANKNDIPRALDVADVITEMGLEKLSEREVCCYSVSAFTGSNIDATLAWLTKRSVTV</sequence>
<dbReference type="Pfam" id="PF00025">
    <property type="entry name" value="Arf"/>
    <property type="match status" value="1"/>
</dbReference>
<dbReference type="InterPro" id="IPR005225">
    <property type="entry name" value="Small_GTP-bd"/>
</dbReference>
<dbReference type="SUPFAM" id="SSF52540">
    <property type="entry name" value="P-loop containing nucleoside triphosphate hydrolases"/>
    <property type="match status" value="1"/>
</dbReference>
<evidence type="ECO:0000256" key="4">
    <source>
        <dbReference type="PIRSR" id="PIRSR606689-1"/>
    </source>
</evidence>
<evidence type="ECO:0000256" key="2">
    <source>
        <dbReference type="ARBA" id="ARBA00022741"/>
    </source>
</evidence>
<feature type="binding site" evidence="4">
    <location>
        <begin position="40"/>
        <end position="47"/>
    </location>
    <ligand>
        <name>GTP</name>
        <dbReference type="ChEBI" id="CHEBI:37565"/>
    </ligand>
</feature>
<dbReference type="SMART" id="SM00178">
    <property type="entry name" value="SAR"/>
    <property type="match status" value="1"/>
</dbReference>
<name>A0A6U5BCI9_HEMAN</name>
<dbReference type="PRINTS" id="PR00328">
    <property type="entry name" value="SAR1GTPBP"/>
</dbReference>
<comment type="similarity">
    <text evidence="1 6">Belongs to the small GTPase superfamily. Arf family.</text>
</comment>
<dbReference type="PROSITE" id="PS51417">
    <property type="entry name" value="ARF"/>
    <property type="match status" value="1"/>
</dbReference>
<evidence type="ECO:0000256" key="6">
    <source>
        <dbReference type="RuleBase" id="RU003925"/>
    </source>
</evidence>
<evidence type="ECO:0000313" key="7">
    <source>
        <dbReference type="EMBL" id="CAD8747411.1"/>
    </source>
</evidence>
<gene>
    <name evidence="7" type="ORF">HAND1043_LOCUS13908</name>
</gene>
<organism evidence="7">
    <name type="scientific">Hemiselmis andersenii</name>
    <name type="common">Cryptophyte alga</name>
    <dbReference type="NCBI Taxonomy" id="464988"/>
    <lineage>
        <taxon>Eukaryota</taxon>
        <taxon>Cryptophyceae</taxon>
        <taxon>Cryptomonadales</taxon>
        <taxon>Hemiselmidaceae</taxon>
        <taxon>Hemiselmis</taxon>
    </lineage>
</organism>
<keyword evidence="2 4" id="KW-0547">Nucleotide-binding</keyword>
<dbReference type="EMBL" id="HBFK01022495">
    <property type="protein sequence ID" value="CAD8747411.1"/>
    <property type="molecule type" value="Transcribed_RNA"/>
</dbReference>
<accession>A0A6U5BCI9</accession>
<dbReference type="InterPro" id="IPR006689">
    <property type="entry name" value="Small_GTPase_ARF/SAR"/>
</dbReference>
<proteinExistence type="inferred from homology"/>
<reference evidence="7" key="1">
    <citation type="submission" date="2021-01" db="EMBL/GenBank/DDBJ databases">
        <authorList>
            <person name="Corre E."/>
            <person name="Pelletier E."/>
            <person name="Niang G."/>
            <person name="Scheremetjew M."/>
            <person name="Finn R."/>
            <person name="Kale V."/>
            <person name="Holt S."/>
            <person name="Cochrane G."/>
            <person name="Meng A."/>
            <person name="Brown T."/>
            <person name="Cohen L."/>
        </authorList>
    </citation>
    <scope>NUCLEOTIDE SEQUENCE</scope>
    <source>
        <strain evidence="7">CCMP441</strain>
    </source>
</reference>
<evidence type="ECO:0000256" key="1">
    <source>
        <dbReference type="ARBA" id="ARBA00010290"/>
    </source>
</evidence>
<feature type="binding site" evidence="4">
    <location>
        <position position="86"/>
    </location>
    <ligand>
        <name>GTP</name>
        <dbReference type="ChEBI" id="CHEBI:37565"/>
    </ligand>
</feature>
<dbReference type="FunFam" id="3.40.50.300:FF:001120">
    <property type="entry name" value="ADP-ribosylation factor family"/>
    <property type="match status" value="1"/>
</dbReference>
<feature type="binding site" evidence="5">
    <location>
        <position position="64"/>
    </location>
    <ligand>
        <name>Mg(2+)</name>
        <dbReference type="ChEBI" id="CHEBI:18420"/>
    </ligand>
</feature>
<dbReference type="InterPro" id="IPR044154">
    <property type="entry name" value="Arl8a/8b"/>
</dbReference>
<dbReference type="PANTHER" id="PTHR45732:SF7">
    <property type="entry name" value="ADP-RIBOSYLATION FACTOR-LIKE PROTEIN 8"/>
    <property type="match status" value="1"/>
</dbReference>
<keyword evidence="5" id="KW-0479">Metal-binding</keyword>
<keyword evidence="5" id="KW-0460">Magnesium</keyword>
<protein>
    <submittedName>
        <fullName evidence="7">Uncharacterized protein</fullName>
    </submittedName>
</protein>
<feature type="binding site" evidence="4">
    <location>
        <begin position="142"/>
        <end position="145"/>
    </location>
    <ligand>
        <name>GTP</name>
        <dbReference type="ChEBI" id="CHEBI:37565"/>
    </ligand>
</feature>
<dbReference type="CDD" id="cd04159">
    <property type="entry name" value="Arl10_like"/>
    <property type="match status" value="1"/>
</dbReference>
<dbReference type="PANTHER" id="PTHR45732">
    <property type="entry name" value="ADP-RIBOSYLATION FACTOR-LIKE PROTEIN 8"/>
    <property type="match status" value="1"/>
</dbReference>
<dbReference type="GO" id="GO:0003924">
    <property type="term" value="F:GTPase activity"/>
    <property type="evidence" value="ECO:0007669"/>
    <property type="project" value="InterPro"/>
</dbReference>
<dbReference type="GO" id="GO:0015031">
    <property type="term" value="P:protein transport"/>
    <property type="evidence" value="ECO:0007669"/>
    <property type="project" value="InterPro"/>
</dbReference>